<feature type="region of interest" description="Disordered" evidence="1">
    <location>
        <begin position="1"/>
        <end position="63"/>
    </location>
</feature>
<evidence type="ECO:0000313" key="4">
    <source>
        <dbReference type="Proteomes" id="UP001231189"/>
    </source>
</evidence>
<name>A0AAD8RD39_LOLMU</name>
<gene>
    <name evidence="3" type="ORF">QYE76_024157</name>
</gene>
<evidence type="ECO:0000256" key="1">
    <source>
        <dbReference type="SAM" id="MobiDB-lite"/>
    </source>
</evidence>
<feature type="region of interest" description="Disordered" evidence="1">
    <location>
        <begin position="406"/>
        <end position="428"/>
    </location>
</feature>
<feature type="domain" description="Reverse transcriptase Ty1/copia-type" evidence="2">
    <location>
        <begin position="124"/>
        <end position="257"/>
    </location>
</feature>
<feature type="region of interest" description="Disordered" evidence="1">
    <location>
        <begin position="347"/>
        <end position="376"/>
    </location>
</feature>
<evidence type="ECO:0000313" key="3">
    <source>
        <dbReference type="EMBL" id="KAK1618640.1"/>
    </source>
</evidence>
<dbReference type="InterPro" id="IPR043502">
    <property type="entry name" value="DNA/RNA_pol_sf"/>
</dbReference>
<sequence>MDNTIPNTPEPSGSHDNDAPFNDNGGQGEDLNRDEGQEDSQEPSPLADTRREDPTTRHLRLKSHSLQNIIGDLKRNVTTRRQLANFCAHHAFVSRVEPLKVDDALKDPDWLNAMQEELNNFKRNDVWTLMKRPDHCRNVIGTKWIFKNKQDESGTVIRNKARLVAQGYSQVEGVDFGETFAPVARLESIRILLAFASHHGFKLQQMDVKSAFLNGPLHEEVYVKQPPGFEDPHFPNHVFKLKKALYGLKQAPRAWFEMSMMGELKYFLGFEIKQMQQGTFINQAKYLQDMLKRFDMKGAKGIGTPMQLKCQLSLDEAGKAVDTKLYRSMIERLFNILELDEINAKPPIFPERPNTEEESERGRGPPHHMAARPGLGRAGQGVAPWCPLRRLFAYKSPFDLKTHQLTKLEKDSRAPPPSQNSNSGTELFGTCRTGNCPRAISTAVFTAIFTAIFLDEEE</sequence>
<dbReference type="SUPFAM" id="SSF56672">
    <property type="entry name" value="DNA/RNA polymerases"/>
    <property type="match status" value="1"/>
</dbReference>
<feature type="compositionally biased region" description="Polar residues" evidence="1">
    <location>
        <begin position="1"/>
        <end position="11"/>
    </location>
</feature>
<organism evidence="3 4">
    <name type="scientific">Lolium multiflorum</name>
    <name type="common">Italian ryegrass</name>
    <name type="synonym">Lolium perenne subsp. multiflorum</name>
    <dbReference type="NCBI Taxonomy" id="4521"/>
    <lineage>
        <taxon>Eukaryota</taxon>
        <taxon>Viridiplantae</taxon>
        <taxon>Streptophyta</taxon>
        <taxon>Embryophyta</taxon>
        <taxon>Tracheophyta</taxon>
        <taxon>Spermatophyta</taxon>
        <taxon>Magnoliopsida</taxon>
        <taxon>Liliopsida</taxon>
        <taxon>Poales</taxon>
        <taxon>Poaceae</taxon>
        <taxon>BOP clade</taxon>
        <taxon>Pooideae</taxon>
        <taxon>Poodae</taxon>
        <taxon>Poeae</taxon>
        <taxon>Poeae Chloroplast Group 2 (Poeae type)</taxon>
        <taxon>Loliodinae</taxon>
        <taxon>Loliinae</taxon>
        <taxon>Lolium</taxon>
    </lineage>
</organism>
<protein>
    <recommendedName>
        <fullName evidence="2">Reverse transcriptase Ty1/copia-type domain-containing protein</fullName>
    </recommendedName>
</protein>
<comment type="caution">
    <text evidence="3">The sequence shown here is derived from an EMBL/GenBank/DDBJ whole genome shotgun (WGS) entry which is preliminary data.</text>
</comment>
<dbReference type="InterPro" id="IPR013103">
    <property type="entry name" value="RVT_2"/>
</dbReference>
<keyword evidence="4" id="KW-1185">Reference proteome</keyword>
<dbReference type="Proteomes" id="UP001231189">
    <property type="component" value="Unassembled WGS sequence"/>
</dbReference>
<dbReference type="Pfam" id="PF07727">
    <property type="entry name" value="RVT_2"/>
    <property type="match status" value="1"/>
</dbReference>
<dbReference type="AlphaFoldDB" id="A0AAD8RD39"/>
<evidence type="ECO:0000259" key="2">
    <source>
        <dbReference type="Pfam" id="PF07727"/>
    </source>
</evidence>
<proteinExistence type="predicted"/>
<dbReference type="EMBL" id="JAUUTY010000006">
    <property type="protein sequence ID" value="KAK1618640.1"/>
    <property type="molecule type" value="Genomic_DNA"/>
</dbReference>
<accession>A0AAD8RD39</accession>
<reference evidence="3" key="1">
    <citation type="submission" date="2023-07" db="EMBL/GenBank/DDBJ databases">
        <title>A chromosome-level genome assembly of Lolium multiflorum.</title>
        <authorList>
            <person name="Chen Y."/>
            <person name="Copetti D."/>
            <person name="Kolliker R."/>
            <person name="Studer B."/>
        </authorList>
    </citation>
    <scope>NUCLEOTIDE SEQUENCE</scope>
    <source>
        <strain evidence="3">02402/16</strain>
        <tissue evidence="3">Leaf</tissue>
    </source>
</reference>